<sequence>MAEKHGWPFIEWFRPREAHLDRSRRLLATGRYADDPSSISGPGWEDENPVTEARLKDGKAGNQEKVSARVPGLSQRPAAIPPTASPLTAPPLTTPQPLHTPPQAEPSNTAQTIPITIPIPPLPTEPNPKPKTEPNTETKANPKKEATKPLPLAPKAGRSRKRAASAALREGNEGGAGAGDGAGRPAVRRSPRVRARSLSRE</sequence>
<protein>
    <submittedName>
        <fullName evidence="2">Uncharacterized protein</fullName>
    </submittedName>
</protein>
<feature type="compositionally biased region" description="Pro residues" evidence="1">
    <location>
        <begin position="117"/>
        <end position="127"/>
    </location>
</feature>
<dbReference type="InParanoid" id="Q2HBE1"/>
<evidence type="ECO:0000313" key="2">
    <source>
        <dbReference type="EMBL" id="EAQ90528.1"/>
    </source>
</evidence>
<gene>
    <name evidence="2" type="ORF">CHGG_02463</name>
</gene>
<dbReference type="HOGENOM" id="CLU_1360270_0_0_1"/>
<dbReference type="RefSeq" id="XP_001228979.1">
    <property type="nucleotide sequence ID" value="XM_001228978.1"/>
</dbReference>
<dbReference type="EMBL" id="CH408030">
    <property type="protein sequence ID" value="EAQ90528.1"/>
    <property type="molecule type" value="Genomic_DNA"/>
</dbReference>
<keyword evidence="3" id="KW-1185">Reference proteome</keyword>
<feature type="compositionally biased region" description="Basic and acidic residues" evidence="1">
    <location>
        <begin position="128"/>
        <end position="147"/>
    </location>
</feature>
<dbReference type="AlphaFoldDB" id="Q2HBE1"/>
<dbReference type="VEuPathDB" id="FungiDB:CHGG_02463"/>
<dbReference type="Proteomes" id="UP000001056">
    <property type="component" value="Unassembled WGS sequence"/>
</dbReference>
<feature type="region of interest" description="Disordered" evidence="1">
    <location>
        <begin position="30"/>
        <end position="201"/>
    </location>
</feature>
<feature type="compositionally biased region" description="Pro residues" evidence="1">
    <location>
        <begin position="79"/>
        <end position="104"/>
    </location>
</feature>
<organism evidence="2 3">
    <name type="scientific">Chaetomium globosum (strain ATCC 6205 / CBS 148.51 / DSM 1962 / NBRC 6347 / NRRL 1970)</name>
    <name type="common">Soil fungus</name>
    <dbReference type="NCBI Taxonomy" id="306901"/>
    <lineage>
        <taxon>Eukaryota</taxon>
        <taxon>Fungi</taxon>
        <taxon>Dikarya</taxon>
        <taxon>Ascomycota</taxon>
        <taxon>Pezizomycotina</taxon>
        <taxon>Sordariomycetes</taxon>
        <taxon>Sordariomycetidae</taxon>
        <taxon>Sordariales</taxon>
        <taxon>Chaetomiaceae</taxon>
        <taxon>Chaetomium</taxon>
    </lineage>
</organism>
<feature type="compositionally biased region" description="Gly residues" evidence="1">
    <location>
        <begin position="173"/>
        <end position="182"/>
    </location>
</feature>
<proteinExistence type="predicted"/>
<accession>Q2HBE1</accession>
<evidence type="ECO:0000313" key="3">
    <source>
        <dbReference type="Proteomes" id="UP000001056"/>
    </source>
</evidence>
<dbReference type="GeneID" id="4389918"/>
<evidence type="ECO:0000256" key="1">
    <source>
        <dbReference type="SAM" id="MobiDB-lite"/>
    </source>
</evidence>
<feature type="compositionally biased region" description="Basic residues" evidence="1">
    <location>
        <begin position="186"/>
        <end position="201"/>
    </location>
</feature>
<name>Q2HBE1_CHAGB</name>
<reference evidence="3" key="1">
    <citation type="journal article" date="2015" name="Genome Announc.">
        <title>Draft genome sequence of the cellulolytic fungus Chaetomium globosum.</title>
        <authorList>
            <person name="Cuomo C.A."/>
            <person name="Untereiner W.A."/>
            <person name="Ma L.-J."/>
            <person name="Grabherr M."/>
            <person name="Birren B.W."/>
        </authorList>
    </citation>
    <scope>NUCLEOTIDE SEQUENCE [LARGE SCALE GENOMIC DNA]</scope>
    <source>
        <strain evidence="3">ATCC 6205 / CBS 148.51 / DSM 1962 / NBRC 6347 / NRRL 1970</strain>
    </source>
</reference>